<reference evidence="2" key="1">
    <citation type="submission" date="2022-11" db="UniProtKB">
        <authorList>
            <consortium name="WormBaseParasite"/>
        </authorList>
    </citation>
    <scope>IDENTIFICATION</scope>
</reference>
<dbReference type="InterPro" id="IPR052499">
    <property type="entry name" value="C.elegans_NHRs"/>
</dbReference>
<dbReference type="AlphaFoldDB" id="A0A915DMF6"/>
<dbReference type="Proteomes" id="UP000887574">
    <property type="component" value="Unplaced"/>
</dbReference>
<sequence length="294" mass="33696">MNPRAVQSERPNESTPNCDFHNFGARRNATVSVENYFNRHSTGHVPKAQSKSVQTQCCFMDEHFMELDDMKFFTSINKPWRMNKELPSVDNNAVQSLLDLERKVFDKVDDGKKTRSHKHKKLKSDQSSNTFTDIFNDPGILSKRTKITPTGLKIAQLSDSTSDWRRCFDQVHLAEARYSAFGWWLCAIWTLKSGCNGVCYSNGTYFLAILINSAYLINVLSSFFHLQSQTCQKKHIYENSVKVEEKDVFAAVRVGNMLLMISSIMELVHMTGDNILLNDALQYMQLDTFGVYDK</sequence>
<dbReference type="WBParaSite" id="jg21021">
    <property type="protein sequence ID" value="jg21021"/>
    <property type="gene ID" value="jg21021"/>
</dbReference>
<evidence type="ECO:0000313" key="1">
    <source>
        <dbReference type="Proteomes" id="UP000887574"/>
    </source>
</evidence>
<protein>
    <submittedName>
        <fullName evidence="2">Uncharacterized protein</fullName>
    </submittedName>
</protein>
<dbReference type="PANTHER" id="PTHR47630">
    <property type="entry name" value="NUCLEAR HORMONE RECEPTOR FAMILY-RELATED-RELATED"/>
    <property type="match status" value="1"/>
</dbReference>
<accession>A0A915DMF6</accession>
<keyword evidence="1" id="KW-1185">Reference proteome</keyword>
<proteinExistence type="predicted"/>
<name>A0A915DMF6_9BILA</name>
<evidence type="ECO:0000313" key="2">
    <source>
        <dbReference type="WBParaSite" id="jg21021"/>
    </source>
</evidence>
<organism evidence="1 2">
    <name type="scientific">Ditylenchus dipsaci</name>
    <dbReference type="NCBI Taxonomy" id="166011"/>
    <lineage>
        <taxon>Eukaryota</taxon>
        <taxon>Metazoa</taxon>
        <taxon>Ecdysozoa</taxon>
        <taxon>Nematoda</taxon>
        <taxon>Chromadorea</taxon>
        <taxon>Rhabditida</taxon>
        <taxon>Tylenchina</taxon>
        <taxon>Tylenchomorpha</taxon>
        <taxon>Sphaerularioidea</taxon>
        <taxon>Anguinidae</taxon>
        <taxon>Anguininae</taxon>
        <taxon>Ditylenchus</taxon>
    </lineage>
</organism>